<keyword evidence="9" id="KW-1185">Reference proteome</keyword>
<evidence type="ECO:0000313" key="8">
    <source>
        <dbReference type="EMBL" id="OKL45607.1"/>
    </source>
</evidence>
<sequence length="419" mass="45143">MLSTSQVFAGAFALREQSAAFQGLSFAGYGTAASSISTMFWNPATITAHDGLNVESVNSFIIPRGDVNTDSVTLQQPIPGMGVVDIPLDIIPNAATGSVGDVGVAAWLPGTYGTYQYSPELYVGFSVNAPFGLSTKPNIISAGQIYARSSKVLSVNATPMVGYKINEMVSVAVGLQAQYFQVRLKSATGVMTTSPTVELRGEDHLGFGGTAGLLLTPFEGTQIGVGYRSPIRHDLDGQLKVGSSSQNINADLVLPEQVNVSIQQEVTPELRVMGTFEWTNWSRFGSFNVYNQSGIPIPQAALGFQYSDGYFLSFGAEYDFHQHVEGLTVRAGLGYEWSPISEKDRNIRLPDTDRLWVSGGFSYQHNENLALDLGYSHLFAESDDINIGPGHPAYNGVVTYKGDVDAAVDIISLGLRYKF</sequence>
<keyword evidence="3" id="KW-1134">Transmembrane beta strand</keyword>
<dbReference type="Pfam" id="PF03349">
    <property type="entry name" value="Toluene_X"/>
    <property type="match status" value="1"/>
</dbReference>
<dbReference type="Proteomes" id="UP000185783">
    <property type="component" value="Unassembled WGS sequence"/>
</dbReference>
<evidence type="ECO:0000256" key="4">
    <source>
        <dbReference type="ARBA" id="ARBA00022692"/>
    </source>
</evidence>
<evidence type="ECO:0000256" key="3">
    <source>
        <dbReference type="ARBA" id="ARBA00022452"/>
    </source>
</evidence>
<evidence type="ECO:0000313" key="9">
    <source>
        <dbReference type="Proteomes" id="UP000185783"/>
    </source>
</evidence>
<dbReference type="InterPro" id="IPR005017">
    <property type="entry name" value="OMPP1/FadL/TodX"/>
</dbReference>
<keyword evidence="5" id="KW-0732">Signal</keyword>
<proteinExistence type="inferred from homology"/>
<dbReference type="STRING" id="197461.A3843_03080"/>
<gene>
    <name evidence="8" type="ORF">A3843_03080</name>
</gene>
<evidence type="ECO:0000256" key="2">
    <source>
        <dbReference type="ARBA" id="ARBA00008163"/>
    </source>
</evidence>
<accession>A0A1U7JLL2</accession>
<evidence type="ECO:0000256" key="1">
    <source>
        <dbReference type="ARBA" id="ARBA00004571"/>
    </source>
</evidence>
<dbReference type="EMBL" id="LVVZ01000005">
    <property type="protein sequence ID" value="OKL45607.1"/>
    <property type="molecule type" value="Genomic_DNA"/>
</dbReference>
<keyword evidence="7" id="KW-0998">Cell outer membrane</keyword>
<evidence type="ECO:0000256" key="5">
    <source>
        <dbReference type="ARBA" id="ARBA00022729"/>
    </source>
</evidence>
<dbReference type="GO" id="GO:0015483">
    <property type="term" value="F:long-chain fatty acid transporting porin activity"/>
    <property type="evidence" value="ECO:0007669"/>
    <property type="project" value="TreeGrafter"/>
</dbReference>
<dbReference type="GO" id="GO:0009279">
    <property type="term" value="C:cell outer membrane"/>
    <property type="evidence" value="ECO:0007669"/>
    <property type="project" value="UniProtKB-SubCell"/>
</dbReference>
<protein>
    <recommendedName>
        <fullName evidence="10">47 kDa outer membrane protein</fullName>
    </recommendedName>
</protein>
<dbReference type="PANTHER" id="PTHR35093">
    <property type="entry name" value="OUTER MEMBRANE PROTEIN NMB0088-RELATED"/>
    <property type="match status" value="1"/>
</dbReference>
<evidence type="ECO:0000256" key="7">
    <source>
        <dbReference type="ARBA" id="ARBA00023237"/>
    </source>
</evidence>
<name>A0A1U7JLL2_9HYPH</name>
<evidence type="ECO:0008006" key="10">
    <source>
        <dbReference type="Google" id="ProtNLM"/>
    </source>
</evidence>
<comment type="subcellular location">
    <subcellularLocation>
        <location evidence="1">Cell outer membrane</location>
        <topology evidence="1">Multi-pass membrane protein</topology>
    </subcellularLocation>
</comment>
<dbReference type="PANTHER" id="PTHR35093:SF8">
    <property type="entry name" value="OUTER MEMBRANE PROTEIN NMB0088-RELATED"/>
    <property type="match status" value="1"/>
</dbReference>
<comment type="caution">
    <text evidence="8">The sequence shown here is derived from an EMBL/GenBank/DDBJ whole genome shotgun (WGS) entry which is preliminary data.</text>
</comment>
<dbReference type="AlphaFoldDB" id="A0A1U7JLL2"/>
<organism evidence="8 9">
    <name type="scientific">Pseudovibrio exalbescens</name>
    <dbReference type="NCBI Taxonomy" id="197461"/>
    <lineage>
        <taxon>Bacteria</taxon>
        <taxon>Pseudomonadati</taxon>
        <taxon>Pseudomonadota</taxon>
        <taxon>Alphaproteobacteria</taxon>
        <taxon>Hyphomicrobiales</taxon>
        <taxon>Stappiaceae</taxon>
        <taxon>Pseudovibrio</taxon>
    </lineage>
</organism>
<keyword evidence="6" id="KW-0472">Membrane</keyword>
<dbReference type="Gene3D" id="2.40.160.60">
    <property type="entry name" value="Outer membrane protein transport protein (OMPP1/FadL/TodX)"/>
    <property type="match status" value="1"/>
</dbReference>
<comment type="similarity">
    <text evidence="2">Belongs to the OmpP1/FadL family.</text>
</comment>
<dbReference type="SUPFAM" id="SSF56935">
    <property type="entry name" value="Porins"/>
    <property type="match status" value="1"/>
</dbReference>
<evidence type="ECO:0000256" key="6">
    <source>
        <dbReference type="ARBA" id="ARBA00023136"/>
    </source>
</evidence>
<reference evidence="8 9" key="1">
    <citation type="submission" date="2016-03" db="EMBL/GenBank/DDBJ databases">
        <title>Genome sequence of Nesiotobacter sp. nov., a moderately halophilic alphaproteobacterium isolated from the Yellow Sea, China.</title>
        <authorList>
            <person name="Zhang G."/>
            <person name="Zhang R."/>
        </authorList>
    </citation>
    <scope>NUCLEOTIDE SEQUENCE [LARGE SCALE GENOMIC DNA]</scope>
    <source>
        <strain evidence="8 9">WB1-6</strain>
    </source>
</reference>
<keyword evidence="4" id="KW-0812">Transmembrane</keyword>